<comment type="caution">
    <text evidence="1">The sequence shown here is derived from an EMBL/GenBank/DDBJ whole genome shotgun (WGS) entry which is preliminary data.</text>
</comment>
<proteinExistence type="predicted"/>
<dbReference type="AlphaFoldDB" id="A0A4R5EI13"/>
<evidence type="ECO:0000313" key="2">
    <source>
        <dbReference type="Proteomes" id="UP000294662"/>
    </source>
</evidence>
<name>A0A4R5EI13_9RHOB</name>
<reference evidence="1 2" key="1">
    <citation type="submission" date="2019-03" db="EMBL/GenBank/DDBJ databases">
        <authorList>
            <person name="Zhang S."/>
        </authorList>
    </citation>
    <scope>NUCLEOTIDE SEQUENCE [LARGE SCALE GENOMIC DNA]</scope>
    <source>
        <strain evidence="1 2">S4J41</strain>
    </source>
</reference>
<accession>A0A4R5EI13</accession>
<dbReference type="Proteomes" id="UP000294662">
    <property type="component" value="Unassembled WGS sequence"/>
</dbReference>
<gene>
    <name evidence="1" type="ORF">E1B25_20280</name>
</gene>
<protein>
    <submittedName>
        <fullName evidence="1">Uncharacterized protein</fullName>
    </submittedName>
</protein>
<sequence>MSLTMMALRIAAVQALKAGGTLVGDNVLDSQISAIDQTADGQLRSDQQRPFIAVYTDAAKVQDMGQTGLRSNGTVDIMFNCGVSLTMAQTDKATGEASIVEGFPATDAHFEAVLDVLDVQIGRVLTDPDNPWAQVFGDFVRAYVAKEHVRSSSAAENVRLAAGQTKLTVEVFADPRLGQPLAEGGPWPRFMVLMEDHDVPQLALFRQLIGDAASGPYAEFERLTGMTTRDAQALRLYTFGGVPRDVVVTDAINDAVPV</sequence>
<dbReference type="OrthoDB" id="7841151at2"/>
<evidence type="ECO:0000313" key="1">
    <source>
        <dbReference type="EMBL" id="TDE34129.1"/>
    </source>
</evidence>
<organism evidence="1 2">
    <name type="scientific">Antarcticimicrobium sediminis</name>
    <dbReference type="NCBI Taxonomy" id="2546227"/>
    <lineage>
        <taxon>Bacteria</taxon>
        <taxon>Pseudomonadati</taxon>
        <taxon>Pseudomonadota</taxon>
        <taxon>Alphaproteobacteria</taxon>
        <taxon>Rhodobacterales</taxon>
        <taxon>Paracoccaceae</taxon>
        <taxon>Antarcticimicrobium</taxon>
    </lineage>
</organism>
<dbReference type="RefSeq" id="WP_132831409.1">
    <property type="nucleotide sequence ID" value="NZ_SMFP01000022.1"/>
</dbReference>
<keyword evidence="2" id="KW-1185">Reference proteome</keyword>
<dbReference type="EMBL" id="SMFP01000022">
    <property type="protein sequence ID" value="TDE34129.1"/>
    <property type="molecule type" value="Genomic_DNA"/>
</dbReference>